<reference evidence="3 6" key="2">
    <citation type="submission" date="2018-11" db="EMBL/GenBank/DDBJ databases">
        <title>Complete genome sequence of Leptospira kmetyi isolate LS 001/16 from soil sample associated with a leptospirosis patient in Kelantan.</title>
        <authorList>
            <person name="Muhammad Yusoff F."/>
            <person name="Muhammad Yusoff S."/>
            <person name="Ahmad M.N."/>
            <person name="Yusof N.Y."/>
            <person name="Aziah I."/>
        </authorList>
    </citation>
    <scope>NUCLEOTIDE SEQUENCE [LARGE SCALE GENOMIC DNA]</scope>
    <source>
        <strain evidence="3 6">LS 001/16</strain>
    </source>
</reference>
<keyword evidence="5" id="KW-1185">Reference proteome</keyword>
<feature type="chain" id="PRO_5041897589" evidence="2">
    <location>
        <begin position="30"/>
        <end position="150"/>
    </location>
</feature>
<gene>
    <name evidence="4" type="ORF">CH378_10260</name>
    <name evidence="3" type="ORF">EFP84_12030</name>
</gene>
<dbReference type="Proteomes" id="UP000276407">
    <property type="component" value="Chromosome 1"/>
</dbReference>
<feature type="transmembrane region" description="Helical" evidence="1">
    <location>
        <begin position="116"/>
        <end position="133"/>
    </location>
</feature>
<keyword evidence="1" id="KW-0472">Membrane</keyword>
<dbReference type="EMBL" id="NPDP01000016">
    <property type="protein sequence ID" value="PJZ29824.1"/>
    <property type="molecule type" value="Genomic_DNA"/>
</dbReference>
<evidence type="ECO:0000313" key="3">
    <source>
        <dbReference type="EMBL" id="AYV56168.1"/>
    </source>
</evidence>
<proteinExistence type="predicted"/>
<accession>A0AAD0XQV4</accession>
<sequence length="150" mass="16999">MNSNTFRTSTSLLSLLILFTLTSTNGVFADKNSPSADSGSKPAMGAKDYLNADLDKIFPIIQKMKKEEAAILITQIREESKKEWPNADKFYFLISHLESIKAIEEEHERLKSLNEVYLIGALLLSGFLIFSIFRQRVLIRKINSQLGDKE</sequence>
<evidence type="ECO:0000313" key="4">
    <source>
        <dbReference type="EMBL" id="PJZ29824.1"/>
    </source>
</evidence>
<keyword evidence="1" id="KW-0812">Transmembrane</keyword>
<organism evidence="3 6">
    <name type="scientific">Leptospira kmetyi</name>
    <dbReference type="NCBI Taxonomy" id="408139"/>
    <lineage>
        <taxon>Bacteria</taxon>
        <taxon>Pseudomonadati</taxon>
        <taxon>Spirochaetota</taxon>
        <taxon>Spirochaetia</taxon>
        <taxon>Leptospirales</taxon>
        <taxon>Leptospiraceae</taxon>
        <taxon>Leptospira</taxon>
    </lineage>
</organism>
<feature type="signal peptide" evidence="2">
    <location>
        <begin position="1"/>
        <end position="29"/>
    </location>
</feature>
<reference evidence="4 5" key="1">
    <citation type="submission" date="2017-07" db="EMBL/GenBank/DDBJ databases">
        <title>Leptospira spp. isolated from tropical soils.</title>
        <authorList>
            <person name="Thibeaux R."/>
            <person name="Iraola G."/>
            <person name="Ferres I."/>
            <person name="Bierque E."/>
            <person name="Girault D."/>
            <person name="Soupe-Gilbert M.-E."/>
            <person name="Picardeau M."/>
            <person name="Goarant C."/>
        </authorList>
    </citation>
    <scope>NUCLEOTIDE SEQUENCE [LARGE SCALE GENOMIC DNA]</scope>
    <source>
        <strain evidence="4 5">JW2-C-B1</strain>
    </source>
</reference>
<evidence type="ECO:0000256" key="2">
    <source>
        <dbReference type="SAM" id="SignalP"/>
    </source>
</evidence>
<evidence type="ECO:0000313" key="6">
    <source>
        <dbReference type="Proteomes" id="UP000276407"/>
    </source>
</evidence>
<keyword evidence="2" id="KW-0732">Signal</keyword>
<dbReference type="Proteomes" id="UP000231919">
    <property type="component" value="Unassembled WGS sequence"/>
</dbReference>
<keyword evidence="1" id="KW-1133">Transmembrane helix</keyword>
<dbReference type="KEGG" id="lkm:EFP84_12030"/>
<name>A0AAD0XQV4_9LEPT</name>
<evidence type="ECO:0000313" key="5">
    <source>
        <dbReference type="Proteomes" id="UP000231919"/>
    </source>
</evidence>
<evidence type="ECO:0000256" key="1">
    <source>
        <dbReference type="SAM" id="Phobius"/>
    </source>
</evidence>
<protein>
    <submittedName>
        <fullName evidence="3">Uncharacterized protein</fullName>
    </submittedName>
</protein>
<dbReference type="AlphaFoldDB" id="A0AAD0XQV4"/>
<dbReference type="RefSeq" id="WP_100737026.1">
    <property type="nucleotide sequence ID" value="NZ_CP033614.1"/>
</dbReference>
<dbReference type="EMBL" id="CP033614">
    <property type="protein sequence ID" value="AYV56168.1"/>
    <property type="molecule type" value="Genomic_DNA"/>
</dbReference>